<evidence type="ECO:0000313" key="1">
    <source>
        <dbReference type="EMBL" id="KAF4625837.1"/>
    </source>
</evidence>
<comment type="caution">
    <text evidence="1">The sequence shown here is derived from an EMBL/GenBank/DDBJ whole genome shotgun (WGS) entry which is preliminary data.</text>
</comment>
<dbReference type="Proteomes" id="UP000566819">
    <property type="component" value="Unassembled WGS sequence"/>
</dbReference>
<reference evidence="1 2" key="1">
    <citation type="submission" date="2020-03" db="EMBL/GenBank/DDBJ databases">
        <title>Draft Genome Sequence of Cudoniella acicularis.</title>
        <authorList>
            <person name="Buettner E."/>
            <person name="Kellner H."/>
        </authorList>
    </citation>
    <scope>NUCLEOTIDE SEQUENCE [LARGE SCALE GENOMIC DNA]</scope>
    <source>
        <strain evidence="1 2">DSM 108380</strain>
    </source>
</reference>
<sequence>MSSLNGKATAAVATFQNETSLSLANLNLDFTLLNFEAPKEFHGFGETMSIERKADAEHGRLHRTARKLGALFEGLLPSTLLLLKANGKRVSEISQ</sequence>
<gene>
    <name evidence="1" type="ORF">G7Y89_g12325</name>
</gene>
<accession>A0A8H4RCS5</accession>
<keyword evidence="2" id="KW-1185">Reference proteome</keyword>
<organism evidence="1 2">
    <name type="scientific">Cudoniella acicularis</name>
    <dbReference type="NCBI Taxonomy" id="354080"/>
    <lineage>
        <taxon>Eukaryota</taxon>
        <taxon>Fungi</taxon>
        <taxon>Dikarya</taxon>
        <taxon>Ascomycota</taxon>
        <taxon>Pezizomycotina</taxon>
        <taxon>Leotiomycetes</taxon>
        <taxon>Helotiales</taxon>
        <taxon>Tricladiaceae</taxon>
        <taxon>Cudoniella</taxon>
    </lineage>
</organism>
<name>A0A8H4RCS5_9HELO</name>
<dbReference type="EMBL" id="JAAMPI010001283">
    <property type="protein sequence ID" value="KAF4625837.1"/>
    <property type="molecule type" value="Genomic_DNA"/>
</dbReference>
<proteinExistence type="predicted"/>
<evidence type="ECO:0000313" key="2">
    <source>
        <dbReference type="Proteomes" id="UP000566819"/>
    </source>
</evidence>
<dbReference type="AlphaFoldDB" id="A0A8H4RCS5"/>
<protein>
    <submittedName>
        <fullName evidence="1">Uncharacterized protein</fullName>
    </submittedName>
</protein>
<dbReference type="OrthoDB" id="5354164at2759"/>